<comment type="caution">
    <text evidence="3">The sequence shown here is derived from an EMBL/GenBank/DDBJ whole genome shotgun (WGS) entry which is preliminary data.</text>
</comment>
<dbReference type="VEuPathDB" id="FungiDB:G647_09201"/>
<dbReference type="AlphaFoldDB" id="A0A1C1CCZ9"/>
<accession>A0A1C1CCZ9</accession>
<keyword evidence="3" id="KW-0489">Methyltransferase</keyword>
<evidence type="ECO:0000313" key="3">
    <source>
        <dbReference type="EMBL" id="OCT46326.1"/>
    </source>
</evidence>
<comment type="similarity">
    <text evidence="1">Belongs to the asaB hydroxylase/desaturase family.</text>
</comment>
<dbReference type="EMBL" id="LGRB01000016">
    <property type="protein sequence ID" value="OCT46326.1"/>
    <property type="molecule type" value="Genomic_DNA"/>
</dbReference>
<dbReference type="Proteomes" id="UP000094526">
    <property type="component" value="Unassembled WGS sequence"/>
</dbReference>
<dbReference type="GO" id="GO:0008168">
    <property type="term" value="F:methyltransferase activity"/>
    <property type="evidence" value="ECO:0007669"/>
    <property type="project" value="UniProtKB-KW"/>
</dbReference>
<dbReference type="InterPro" id="IPR044053">
    <property type="entry name" value="AsaB-like"/>
</dbReference>
<evidence type="ECO:0000256" key="1">
    <source>
        <dbReference type="ARBA" id="ARBA00023604"/>
    </source>
</evidence>
<proteinExistence type="inferred from homology"/>
<keyword evidence="3" id="KW-0808">Transferase</keyword>
<evidence type="ECO:0000256" key="2">
    <source>
        <dbReference type="SAM" id="MobiDB-lite"/>
    </source>
</evidence>
<evidence type="ECO:0000313" key="4">
    <source>
        <dbReference type="Proteomes" id="UP000094526"/>
    </source>
</evidence>
<dbReference type="OrthoDB" id="412788at2759"/>
<dbReference type="GO" id="GO:0016491">
    <property type="term" value="F:oxidoreductase activity"/>
    <property type="evidence" value="ECO:0007669"/>
    <property type="project" value="InterPro"/>
</dbReference>
<dbReference type="STRING" id="86049.A0A1C1CCZ9"/>
<dbReference type="VEuPathDB" id="FungiDB:CLCR_01285"/>
<reference evidence="4" key="1">
    <citation type="submission" date="2015-07" db="EMBL/GenBank/DDBJ databases">
        <authorList>
            <person name="Teixeira M.M."/>
            <person name="Souza R.C."/>
            <person name="Almeida L.G."/>
            <person name="Vicente V.A."/>
            <person name="de Hoog S."/>
            <person name="Bocca A.L."/>
            <person name="de Almeida S.R."/>
            <person name="Vasconcelos A.T."/>
            <person name="Felipe M.S."/>
        </authorList>
    </citation>
    <scope>NUCLEOTIDE SEQUENCE [LARGE SCALE GENOMIC DNA]</scope>
    <source>
        <strain evidence="4">KSF</strain>
    </source>
</reference>
<gene>
    <name evidence="3" type="ORF">CLCR_01285</name>
</gene>
<feature type="region of interest" description="Disordered" evidence="2">
    <location>
        <begin position="124"/>
        <end position="147"/>
    </location>
</feature>
<protein>
    <submittedName>
        <fullName evidence="3">Methyltransferase</fullName>
    </submittedName>
</protein>
<keyword evidence="4" id="KW-1185">Reference proteome</keyword>
<dbReference type="VEuPathDB" id="FungiDB:G647_09202"/>
<dbReference type="GO" id="GO:0032259">
    <property type="term" value="P:methylation"/>
    <property type="evidence" value="ECO:0007669"/>
    <property type="project" value="UniProtKB-KW"/>
</dbReference>
<dbReference type="PANTHER" id="PTHR34598">
    <property type="entry name" value="BLL6449 PROTEIN"/>
    <property type="match status" value="1"/>
</dbReference>
<organism evidence="3 4">
    <name type="scientific">Cladophialophora carrionii</name>
    <dbReference type="NCBI Taxonomy" id="86049"/>
    <lineage>
        <taxon>Eukaryota</taxon>
        <taxon>Fungi</taxon>
        <taxon>Dikarya</taxon>
        <taxon>Ascomycota</taxon>
        <taxon>Pezizomycotina</taxon>
        <taxon>Eurotiomycetes</taxon>
        <taxon>Chaetothyriomycetidae</taxon>
        <taxon>Chaetothyriales</taxon>
        <taxon>Herpotrichiellaceae</taxon>
        <taxon>Cladophialophora</taxon>
    </lineage>
</organism>
<dbReference type="PANTHER" id="PTHR34598:SF3">
    <property type="entry name" value="OXIDOREDUCTASE AN1597"/>
    <property type="match status" value="1"/>
</dbReference>
<name>A0A1C1CCZ9_9EURO</name>
<sequence length="229" mass="26713">MPDIRAQLTFLSNSPLYEIEKPYSILLPEQEQGDSIRHDLPRCNNLEWSHHWVDIREARRRHDLTLEACGFQLLRHTSQSIPIREPRDVTSYRLETEELLQTTFAAERAICYDVVLRQNVRDTSSSTDLRDPMSPHPPAFRVHNDATPKSGVDMIERHLPHEIREMYPVTRYRYRIVKYKTTYGLGVDSPLAVCDYRSIADGDLVAVDKVTPSRVGEVYYLKHNDHQAW</sequence>
<dbReference type="NCBIfam" id="NF041278">
    <property type="entry name" value="CmcJ_NvfI_EfuI"/>
    <property type="match status" value="1"/>
</dbReference>